<proteinExistence type="predicted"/>
<dbReference type="PANTHER" id="PTHR43619">
    <property type="entry name" value="S-ADENOSYL-L-METHIONINE-DEPENDENT METHYLTRANSFERASE YKTD-RELATED"/>
    <property type="match status" value="1"/>
</dbReference>
<dbReference type="Proteomes" id="UP000238322">
    <property type="component" value="Unassembled WGS sequence"/>
</dbReference>
<name>A0A2S8G5K4_9BACT</name>
<dbReference type="InterPro" id="IPR007213">
    <property type="entry name" value="Ppm1/Ppm2/Tcmp"/>
</dbReference>
<dbReference type="AlphaFoldDB" id="A0A2S8G5K4"/>
<accession>A0A2S8G5K4</accession>
<dbReference type="PIRSF" id="PIRSF028177">
    <property type="entry name" value="Polyketide_synth_Omtfrase_TcmP"/>
    <property type="match status" value="1"/>
</dbReference>
<organism evidence="3 4">
    <name type="scientific">Blastopirellula marina</name>
    <dbReference type="NCBI Taxonomy" id="124"/>
    <lineage>
        <taxon>Bacteria</taxon>
        <taxon>Pseudomonadati</taxon>
        <taxon>Planctomycetota</taxon>
        <taxon>Planctomycetia</taxon>
        <taxon>Pirellulales</taxon>
        <taxon>Pirellulaceae</taxon>
        <taxon>Blastopirellula</taxon>
    </lineage>
</organism>
<dbReference type="InterPro" id="IPR029063">
    <property type="entry name" value="SAM-dependent_MTases_sf"/>
</dbReference>
<evidence type="ECO:0000313" key="3">
    <source>
        <dbReference type="EMBL" id="PQO39729.1"/>
    </source>
</evidence>
<evidence type="ECO:0000313" key="4">
    <source>
        <dbReference type="Proteomes" id="UP000238322"/>
    </source>
</evidence>
<gene>
    <name evidence="3" type="ORF">C5Y83_02990</name>
</gene>
<comment type="caution">
    <text evidence="3">The sequence shown here is derived from an EMBL/GenBank/DDBJ whole genome shotgun (WGS) entry which is preliminary data.</text>
</comment>
<dbReference type="GO" id="GO:0008168">
    <property type="term" value="F:methyltransferase activity"/>
    <property type="evidence" value="ECO:0007669"/>
    <property type="project" value="UniProtKB-KW"/>
</dbReference>
<dbReference type="GO" id="GO:0032259">
    <property type="term" value="P:methylation"/>
    <property type="evidence" value="ECO:0007669"/>
    <property type="project" value="UniProtKB-KW"/>
</dbReference>
<protein>
    <submittedName>
        <fullName evidence="3">Methyltransferase</fullName>
    </submittedName>
</protein>
<dbReference type="EMBL" id="PUHY01000004">
    <property type="protein sequence ID" value="PQO39729.1"/>
    <property type="molecule type" value="Genomic_DNA"/>
</dbReference>
<dbReference type="PANTHER" id="PTHR43619:SF2">
    <property type="entry name" value="S-ADENOSYL-L-METHIONINE-DEPENDENT METHYLTRANSFERASES SUPERFAMILY PROTEIN"/>
    <property type="match status" value="1"/>
</dbReference>
<evidence type="ECO:0000256" key="1">
    <source>
        <dbReference type="ARBA" id="ARBA00022603"/>
    </source>
</evidence>
<keyword evidence="2 3" id="KW-0808">Transferase</keyword>
<keyword evidence="1 3" id="KW-0489">Methyltransferase</keyword>
<sequence length="295" mass="33298">MNTQPLSVKRKIPVELNSLQQTLLITLGGRADESRLADSLLQDHFAAEAKEQIDFDFSKIRLSHDGLVALAVRAHTLDDWIRDFLVAHESPTVIHLGCGLDSRIFRIDPPPEVCWWEVDFPEVIRLRRSLFPEREGCHFLEASILQPGWLDAIKSTGPVVVVAEGILAYFASREVTQVLNDLVRKFPAGEVLFDAYNRWGISYLNRLPSLRLGDARLKFALNDPRSLETSVPGLKLIEEHDGAPQQQIRRASAWMRYGYRLSQKIASLRRMGQLLRYGFGSAGEPPGELGNIFTK</sequence>
<evidence type="ECO:0000256" key="2">
    <source>
        <dbReference type="ARBA" id="ARBA00022679"/>
    </source>
</evidence>
<dbReference type="InterPro" id="IPR016874">
    <property type="entry name" value="TcmP-like"/>
</dbReference>
<dbReference type="Gene3D" id="3.40.50.150">
    <property type="entry name" value="Vaccinia Virus protein VP39"/>
    <property type="match status" value="1"/>
</dbReference>
<reference evidence="3 4" key="1">
    <citation type="submission" date="2018-02" db="EMBL/GenBank/DDBJ databases">
        <title>Comparative genomes isolates from brazilian mangrove.</title>
        <authorList>
            <person name="Araujo J.E."/>
            <person name="Taketani R.G."/>
            <person name="Silva M.C.P."/>
            <person name="Loureco M.V."/>
            <person name="Andreote F.D."/>
        </authorList>
    </citation>
    <scope>NUCLEOTIDE SEQUENCE [LARGE SCALE GENOMIC DNA]</scope>
    <source>
        <strain evidence="3 4">Hex-1 MGV</strain>
    </source>
</reference>
<dbReference type="SUPFAM" id="SSF53335">
    <property type="entry name" value="S-adenosyl-L-methionine-dependent methyltransferases"/>
    <property type="match status" value="1"/>
</dbReference>
<dbReference type="Pfam" id="PF04072">
    <property type="entry name" value="LCM"/>
    <property type="match status" value="1"/>
</dbReference>